<dbReference type="EMBL" id="CP027806">
    <property type="protein sequence ID" value="AXJ01308.1"/>
    <property type="molecule type" value="Genomic_DNA"/>
</dbReference>
<organism evidence="1 2">
    <name type="scientific">Cyclonatronum proteinivorum</name>
    <dbReference type="NCBI Taxonomy" id="1457365"/>
    <lineage>
        <taxon>Bacteria</taxon>
        <taxon>Pseudomonadati</taxon>
        <taxon>Balneolota</taxon>
        <taxon>Balneolia</taxon>
        <taxon>Balneolales</taxon>
        <taxon>Cyclonatronaceae</taxon>
        <taxon>Cyclonatronum</taxon>
    </lineage>
</organism>
<keyword evidence="2" id="KW-1185">Reference proteome</keyword>
<evidence type="ECO:0000313" key="1">
    <source>
        <dbReference type="EMBL" id="AXJ01308.1"/>
    </source>
</evidence>
<dbReference type="Proteomes" id="UP000254808">
    <property type="component" value="Chromosome"/>
</dbReference>
<protein>
    <submittedName>
        <fullName evidence="1">Uncharacterized protein</fullName>
    </submittedName>
</protein>
<name>A0A345ULF6_9BACT</name>
<evidence type="ECO:0000313" key="2">
    <source>
        <dbReference type="Proteomes" id="UP000254808"/>
    </source>
</evidence>
<dbReference type="KEGG" id="cprv:CYPRO_2058"/>
<dbReference type="AlphaFoldDB" id="A0A345ULF6"/>
<gene>
    <name evidence="1" type="ORF">CYPRO_2058</name>
</gene>
<sequence>MLKFSHNIRLYAKISAPQNADAQTSKKNMFPHHGPDKRFMLLFFLGKPREHQELREQIKNPKSKIGPLLFWGSTLRIAAEQISHTCAALAAGKFPGE</sequence>
<proteinExistence type="predicted"/>
<reference evidence="1 2" key="1">
    <citation type="submission" date="2018-03" db="EMBL/GenBank/DDBJ databases">
        <title>Phenotypic and genomic properties of Cyclonatronum proteinivorum gen. nov., sp. nov., a haloalkaliphilic bacteroidete from soda lakes possessing Na+-translocating rhodopsin.</title>
        <authorList>
            <person name="Toshchakov S.V."/>
            <person name="Korzhenkov A."/>
            <person name="Samarov N.I."/>
            <person name="Kublanov I.V."/>
            <person name="Muntyan M.S."/>
            <person name="Sorokin D.Y."/>
        </authorList>
    </citation>
    <scope>NUCLEOTIDE SEQUENCE [LARGE SCALE GENOMIC DNA]</scope>
    <source>
        <strain evidence="1 2">Omega</strain>
    </source>
</reference>
<dbReference type="RefSeq" id="WP_114984509.1">
    <property type="nucleotide sequence ID" value="NZ_CP027806.1"/>
</dbReference>
<accession>A0A345ULF6</accession>